<name>A0A8J6Y0G2_9BACT</name>
<evidence type="ECO:0000256" key="1">
    <source>
        <dbReference type="ARBA" id="ARBA00022603"/>
    </source>
</evidence>
<dbReference type="CDD" id="cd02440">
    <property type="entry name" value="AdoMet_MTases"/>
    <property type="match status" value="1"/>
</dbReference>
<dbReference type="GO" id="GO:0008757">
    <property type="term" value="F:S-adenosylmethionine-dependent methyltransferase activity"/>
    <property type="evidence" value="ECO:0007669"/>
    <property type="project" value="InterPro"/>
</dbReference>
<gene>
    <name evidence="5" type="ORF">IFK94_02625</name>
</gene>
<dbReference type="GO" id="GO:0032259">
    <property type="term" value="P:methylation"/>
    <property type="evidence" value="ECO:0007669"/>
    <property type="project" value="UniProtKB-KW"/>
</dbReference>
<keyword evidence="2" id="KW-0808">Transferase</keyword>
<dbReference type="InterPro" id="IPR029063">
    <property type="entry name" value="SAM-dependent_MTases_sf"/>
</dbReference>
<keyword evidence="3" id="KW-0949">S-adenosyl-L-methionine</keyword>
<organism evidence="5 6">
    <name type="scientific">Candidatus Polarisedimenticola svalbardensis</name>
    <dbReference type="NCBI Taxonomy" id="2886004"/>
    <lineage>
        <taxon>Bacteria</taxon>
        <taxon>Pseudomonadati</taxon>
        <taxon>Acidobacteriota</taxon>
        <taxon>Candidatus Polarisedimenticolia</taxon>
        <taxon>Candidatus Polarisedimenticolales</taxon>
        <taxon>Candidatus Polarisedimenticolaceae</taxon>
        <taxon>Candidatus Polarisedimenticola</taxon>
    </lineage>
</organism>
<proteinExistence type="predicted"/>
<feature type="domain" description="Methyltransferase type 11" evidence="4">
    <location>
        <begin position="70"/>
        <end position="163"/>
    </location>
</feature>
<evidence type="ECO:0000313" key="5">
    <source>
        <dbReference type="EMBL" id="MBD3866994.1"/>
    </source>
</evidence>
<sequence length="225" mass="24995">MDDEGKKQFREMVDAHHGRDDPTGWFDSVYSNAGGDLSAVHWADLAPSPHLISWMADHPAREPDRRATTIGCGLGDDAEAMAAHGYQVTAFDIAPTAIRMCRDRYPDSPVDYLVADLFEHPPEWTASFDLVFECNTIQALPVPYRLQALNAIACMVAPGGVVLVSCRSRKAGERENEFPLALDRHEIDGFARAGLVQQDLVEYDDDQDPPVPHFFACFRRPVEAP</sequence>
<comment type="caution">
    <text evidence="5">The sequence shown here is derived from an EMBL/GenBank/DDBJ whole genome shotgun (WGS) entry which is preliminary data.</text>
</comment>
<reference evidence="5 6" key="1">
    <citation type="submission" date="2020-08" db="EMBL/GenBank/DDBJ databases">
        <title>Acidobacteriota in marine sediments use diverse sulfur dissimilation pathways.</title>
        <authorList>
            <person name="Wasmund K."/>
        </authorList>
    </citation>
    <scope>NUCLEOTIDE SEQUENCE [LARGE SCALE GENOMIC DNA]</scope>
    <source>
        <strain evidence="5">MAG AM4</strain>
    </source>
</reference>
<evidence type="ECO:0000256" key="2">
    <source>
        <dbReference type="ARBA" id="ARBA00022679"/>
    </source>
</evidence>
<evidence type="ECO:0000259" key="4">
    <source>
        <dbReference type="Pfam" id="PF08241"/>
    </source>
</evidence>
<evidence type="ECO:0000313" key="6">
    <source>
        <dbReference type="Proteomes" id="UP000648239"/>
    </source>
</evidence>
<keyword evidence="1 5" id="KW-0489">Methyltransferase</keyword>
<dbReference type="Pfam" id="PF08241">
    <property type="entry name" value="Methyltransf_11"/>
    <property type="match status" value="1"/>
</dbReference>
<dbReference type="Proteomes" id="UP000648239">
    <property type="component" value="Unassembled WGS sequence"/>
</dbReference>
<dbReference type="AlphaFoldDB" id="A0A8J6Y0G2"/>
<protein>
    <submittedName>
        <fullName evidence="5">Class I SAM-dependent methyltransferase</fullName>
    </submittedName>
</protein>
<dbReference type="PANTHER" id="PTHR43464">
    <property type="entry name" value="METHYLTRANSFERASE"/>
    <property type="match status" value="1"/>
</dbReference>
<dbReference type="InterPro" id="IPR013216">
    <property type="entry name" value="Methyltransf_11"/>
</dbReference>
<dbReference type="PANTHER" id="PTHR43464:SF19">
    <property type="entry name" value="UBIQUINONE BIOSYNTHESIS O-METHYLTRANSFERASE, MITOCHONDRIAL"/>
    <property type="match status" value="1"/>
</dbReference>
<dbReference type="Gene3D" id="3.40.50.150">
    <property type="entry name" value="Vaccinia Virus protein VP39"/>
    <property type="match status" value="1"/>
</dbReference>
<evidence type="ECO:0000256" key="3">
    <source>
        <dbReference type="ARBA" id="ARBA00022691"/>
    </source>
</evidence>
<dbReference type="EMBL" id="JACXWD010000004">
    <property type="protein sequence ID" value="MBD3866994.1"/>
    <property type="molecule type" value="Genomic_DNA"/>
</dbReference>
<dbReference type="SUPFAM" id="SSF53335">
    <property type="entry name" value="S-adenosyl-L-methionine-dependent methyltransferases"/>
    <property type="match status" value="1"/>
</dbReference>
<accession>A0A8J6Y0G2</accession>